<feature type="compositionally biased region" description="Basic and acidic residues" evidence="8">
    <location>
        <begin position="839"/>
        <end position="853"/>
    </location>
</feature>
<feature type="compositionally biased region" description="Low complexity" evidence="8">
    <location>
        <begin position="212"/>
        <end position="224"/>
    </location>
</feature>
<feature type="compositionally biased region" description="Basic and acidic residues" evidence="8">
    <location>
        <begin position="301"/>
        <end position="317"/>
    </location>
</feature>
<keyword evidence="4" id="KW-0805">Transcription regulation</keyword>
<dbReference type="Pfam" id="PF16879">
    <property type="entry name" value="Sin3a_C"/>
    <property type="match status" value="1"/>
</dbReference>
<dbReference type="RefSeq" id="XP_013638129.1">
    <property type="nucleotide sequence ID" value="XM_013782675.1"/>
</dbReference>
<dbReference type="SUPFAM" id="SSF47762">
    <property type="entry name" value="PAH2 domain"/>
    <property type="match status" value="3"/>
</dbReference>
<feature type="region of interest" description="Disordered" evidence="8">
    <location>
        <begin position="1"/>
        <end position="51"/>
    </location>
</feature>
<dbReference type="FunFam" id="1.20.1160.11:FF:000002">
    <property type="entry name" value="Paired amphipathic helix protein SIN3"/>
    <property type="match status" value="1"/>
</dbReference>
<feature type="region of interest" description="Disordered" evidence="8">
    <location>
        <begin position="419"/>
        <end position="441"/>
    </location>
</feature>
<keyword evidence="2" id="KW-0678">Repressor</keyword>
<feature type="compositionally biased region" description="Acidic residues" evidence="8">
    <location>
        <begin position="1010"/>
        <end position="1019"/>
    </location>
</feature>
<feature type="compositionally biased region" description="Basic and acidic residues" evidence="8">
    <location>
        <begin position="430"/>
        <end position="441"/>
    </location>
</feature>
<evidence type="ECO:0000259" key="9">
    <source>
        <dbReference type="SMART" id="SM00761"/>
    </source>
</evidence>
<evidence type="ECO:0000256" key="1">
    <source>
        <dbReference type="ARBA" id="ARBA00004123"/>
    </source>
</evidence>
<reference evidence="10 11" key="1">
    <citation type="journal article" date="2014" name="Genome Biol.">
        <title>Transcriptome and methylome profiling reveals relics of genome dominance in the mesopolyploid Brassica oleracea.</title>
        <authorList>
            <person name="Parkin I.A."/>
            <person name="Koh C."/>
            <person name="Tang H."/>
            <person name="Robinson S.J."/>
            <person name="Kagale S."/>
            <person name="Clarke W.E."/>
            <person name="Town C.D."/>
            <person name="Nixon J."/>
            <person name="Krishnakumar V."/>
            <person name="Bidwell S.L."/>
            <person name="Denoeud F."/>
            <person name="Belcram H."/>
            <person name="Links M.G."/>
            <person name="Just J."/>
            <person name="Clarke C."/>
            <person name="Bender T."/>
            <person name="Huebert T."/>
            <person name="Mason A.S."/>
            <person name="Pires J.C."/>
            <person name="Barker G."/>
            <person name="Moore J."/>
            <person name="Walley P.G."/>
            <person name="Manoli S."/>
            <person name="Batley J."/>
            <person name="Edwards D."/>
            <person name="Nelson M.N."/>
            <person name="Wang X."/>
            <person name="Paterson A.H."/>
            <person name="King G."/>
            <person name="Bancroft I."/>
            <person name="Chalhoub B."/>
            <person name="Sharpe A.G."/>
        </authorList>
    </citation>
    <scope>NUCLEOTIDE SEQUENCE</scope>
    <source>
        <strain evidence="10 11">cv. TO1000</strain>
    </source>
</reference>
<evidence type="ECO:0000256" key="5">
    <source>
        <dbReference type="ARBA" id="ARBA00023163"/>
    </source>
</evidence>
<dbReference type="Gene3D" id="1.20.1160.11">
    <property type="entry name" value="Paired amphipathic helix"/>
    <property type="match status" value="3"/>
</dbReference>
<sequence length="1359" mass="154807">MKRIRDGSGSQFRRTLGSSRGELYGQSPVPGSGDTEAGRGEGGRIASGDVTSQKLTTNDALSYLKDVKDMFHDQRETYDRFLEVMKDFKALRIDTRGVIARVKELFKGHNHLIYGFNTFLPKEFEITLIEEDEAPPKTTVEFEEAINFVNKIKTRFKHDEHVYKSFLGILNMYRKEKKGISEVYNEVSILFEGHSDLLEEFTRFLPASLPSHSAAQHSRSQAQRYNDPRSGPPLIRQMQVEKERRRERAVTSRSDYSADHNDLCDDKTVVKMQREQRKLADKENRERRGRVLDEREADQDNLDHFPEKRKSSRRAEGPEAYSGSASHTEKDNLKSMYNEAFVFCEKVKERLCSQDDYQTFLKCLNIFSNGIIQTKQLQNLVSDLLGKYPDLMDEFTQFFERCESIDGFQHLAGAMSKKSFSSDEQASRSMEVEEKEREHKPDLEVVNETEQYKEYVGKSIQELDLSNCECCTPSYRLLPSDYPVRTASQRSELGSEVLNDRWVSVTSGSEDYSFKHMRRNPYEEILFRCEDDRFELDMLLESVSSAVRSAENLLNIITEKKITFSGSFRIEDHFTALNLRCIERLYGEHGLDVIDILHKNPATALPVILTRLKQKQDEWKKCRDDFDKIWAKVYAKNHYKSLDHRSFYFKQQDSKNSSAKSLVAEIKELKEKTQNEDDILLSISAGYRQPINPNLDYEYFSRDIHEDLYKLVHFSCEELCSTKEQLSKVLRLWENFLEPVLGVPPRAKGTDPVEDVPKTLDVNHSTSTNEEANGSCGADTATLASRKLISVANGDQNASSGASNLGEIGLLNKDSTGKEDLQDADTADGDGVTSSAVKLQKEHETGNRADQRSEMPIPMDINERASTSSLSTPSGENNHCVLEKEDLAGSHEIQAKPSNSLSDIHRIKTSPSTQAGDVGKLIALASGIRSDSSTDNMNSDEPEGPLTFEKEEGELSPNGDFEDNVGLHEDLGVKSTSKPENLADAEVENEDEDSENASEGGEECSHDENREEESGEHDEVDGKAESEGEAEEVDSHILAGDTELLRQSERVLLSARPLSKHVAAVLRDGMTKDIRVFYGNDDFYVLFRLHQILYERILSAKRNCSGDELKSKNSKDTDSLDPYARFMKGLYGLLDGSVENTKFEDECRAIFGNQSYVLFTLNKVIYKLVKQLQAVVADEMDNKLIQLYEYEKSRKPGRVIIDSVYYENARVLLHDENVYRLECSSSPSRLSIQLMDNIVEKPEPYAVSMDPMFASYLQTEFLSTSREKKEEGHNILLRRNRRPYSGLDDLEALCKAMEGVEVVNGLECKMSCSSYKVSYVLDTEDFFHRKKKKKKIEHISQQRNKDRVERFHRFLSASR</sequence>
<dbReference type="Pfam" id="PF08295">
    <property type="entry name" value="Sin3_corepress"/>
    <property type="match status" value="1"/>
</dbReference>
<dbReference type="GO" id="GO:0000122">
    <property type="term" value="P:negative regulation of transcription by RNA polymerase II"/>
    <property type="evidence" value="ECO:0007669"/>
    <property type="project" value="TreeGrafter"/>
</dbReference>
<dbReference type="FunFam" id="1.20.1160.11:FF:000003">
    <property type="entry name" value="Paired amphipathic helix SIN3-like protein"/>
    <property type="match status" value="1"/>
</dbReference>
<feature type="region of interest" description="Disordered" evidence="8">
    <location>
        <begin position="816"/>
        <end position="858"/>
    </location>
</feature>
<dbReference type="Pfam" id="PF02671">
    <property type="entry name" value="PAH"/>
    <property type="match status" value="3"/>
</dbReference>
<dbReference type="InterPro" id="IPR013194">
    <property type="entry name" value="HDAC_interact_dom"/>
</dbReference>
<evidence type="ECO:0000256" key="6">
    <source>
        <dbReference type="ARBA" id="ARBA00023242"/>
    </source>
</evidence>
<feature type="domain" description="Histone deacetylase interacting" evidence="9">
    <location>
        <begin position="467"/>
        <end position="567"/>
    </location>
</feature>
<dbReference type="GeneID" id="106343378"/>
<reference evidence="10" key="2">
    <citation type="submission" date="2015-03" db="UniProtKB">
        <authorList>
            <consortium name="EnsemblPlants"/>
        </authorList>
    </citation>
    <scope>IDENTIFICATION</scope>
</reference>
<evidence type="ECO:0000256" key="8">
    <source>
        <dbReference type="SAM" id="MobiDB-lite"/>
    </source>
</evidence>
<dbReference type="eggNOG" id="KOG4204">
    <property type="taxonomic scope" value="Eukaryota"/>
</dbReference>
<protein>
    <recommendedName>
        <fullName evidence="9">Histone deacetylase interacting domain-containing protein</fullName>
    </recommendedName>
</protein>
<dbReference type="InterPro" id="IPR039774">
    <property type="entry name" value="Sin3-like"/>
</dbReference>
<keyword evidence="5" id="KW-0804">Transcription</keyword>
<dbReference type="PANTHER" id="PTHR12346:SF68">
    <property type="entry name" value="PAIRED AMPHIPATHIC HELIX PROTEIN SIN3-LIKE 1"/>
    <property type="match status" value="1"/>
</dbReference>
<feature type="compositionally biased region" description="Polar residues" evidence="8">
    <location>
        <begin position="419"/>
        <end position="428"/>
    </location>
</feature>
<evidence type="ECO:0000256" key="4">
    <source>
        <dbReference type="ARBA" id="ARBA00023015"/>
    </source>
</evidence>
<evidence type="ECO:0000256" key="3">
    <source>
        <dbReference type="ARBA" id="ARBA00022737"/>
    </source>
</evidence>
<keyword evidence="6 7" id="KW-0539">Nucleus</keyword>
<keyword evidence="3" id="KW-0677">Repeat</keyword>
<dbReference type="FunFam" id="1.20.1160.11:FF:000001">
    <property type="entry name" value="Paired amphipathic helix protein Sin3"/>
    <property type="match status" value="1"/>
</dbReference>
<feature type="compositionally biased region" description="Basic and acidic residues" evidence="8">
    <location>
        <begin position="239"/>
        <end position="294"/>
    </location>
</feature>
<dbReference type="Gramene" id="Bo1g158840.1">
    <property type="protein sequence ID" value="Bo1g158840.1"/>
    <property type="gene ID" value="Bo1g158840"/>
</dbReference>
<dbReference type="PROSITE" id="PS51477">
    <property type="entry name" value="PAH"/>
    <property type="match status" value="3"/>
</dbReference>
<evidence type="ECO:0000313" key="11">
    <source>
        <dbReference type="Proteomes" id="UP000032141"/>
    </source>
</evidence>
<dbReference type="EnsemblPlants" id="Bo1g158840.1">
    <property type="protein sequence ID" value="Bo1g158840.1"/>
    <property type="gene ID" value="Bo1g158840"/>
</dbReference>
<dbReference type="STRING" id="109376.A0A0D3AG61"/>
<proteinExistence type="predicted"/>
<dbReference type="SMART" id="SM00761">
    <property type="entry name" value="HDAC_interact"/>
    <property type="match status" value="1"/>
</dbReference>
<dbReference type="InterPro" id="IPR031693">
    <property type="entry name" value="Sin3_C"/>
</dbReference>
<organism evidence="10 11">
    <name type="scientific">Brassica oleracea var. oleracea</name>
    <dbReference type="NCBI Taxonomy" id="109376"/>
    <lineage>
        <taxon>Eukaryota</taxon>
        <taxon>Viridiplantae</taxon>
        <taxon>Streptophyta</taxon>
        <taxon>Embryophyta</taxon>
        <taxon>Tracheophyta</taxon>
        <taxon>Spermatophyta</taxon>
        <taxon>Magnoliopsida</taxon>
        <taxon>eudicotyledons</taxon>
        <taxon>Gunneridae</taxon>
        <taxon>Pentapetalae</taxon>
        <taxon>rosids</taxon>
        <taxon>malvids</taxon>
        <taxon>Brassicales</taxon>
        <taxon>Brassicaceae</taxon>
        <taxon>Brassiceae</taxon>
        <taxon>Brassica</taxon>
    </lineage>
</organism>
<dbReference type="HOGENOM" id="CLU_007140_1_0_1"/>
<feature type="region of interest" description="Disordered" evidence="8">
    <location>
        <begin position="929"/>
        <end position="1040"/>
    </location>
</feature>
<dbReference type="GO" id="GO:0070822">
    <property type="term" value="C:Sin3-type complex"/>
    <property type="evidence" value="ECO:0007669"/>
    <property type="project" value="EnsemblPlants"/>
</dbReference>
<accession>A0A0D3AG61</accession>
<name>A0A0D3AG61_BRAOL</name>
<dbReference type="InterPro" id="IPR003822">
    <property type="entry name" value="PAH"/>
</dbReference>
<keyword evidence="11" id="KW-1185">Reference proteome</keyword>
<feature type="region of interest" description="Disordered" evidence="8">
    <location>
        <begin position="212"/>
        <end position="329"/>
    </location>
</feature>
<feature type="compositionally biased region" description="Polar residues" evidence="8">
    <location>
        <begin position="8"/>
        <end position="18"/>
    </location>
</feature>
<dbReference type="PANTHER" id="PTHR12346">
    <property type="entry name" value="SIN3B-RELATED"/>
    <property type="match status" value="1"/>
</dbReference>
<evidence type="ECO:0000256" key="7">
    <source>
        <dbReference type="PROSITE-ProRule" id="PRU00810"/>
    </source>
</evidence>
<dbReference type="GO" id="GO:0003714">
    <property type="term" value="F:transcription corepressor activity"/>
    <property type="evidence" value="ECO:0007669"/>
    <property type="project" value="InterPro"/>
</dbReference>
<dbReference type="Proteomes" id="UP000032141">
    <property type="component" value="Chromosome C1"/>
</dbReference>
<dbReference type="InterPro" id="IPR036600">
    <property type="entry name" value="PAH_sf"/>
</dbReference>
<evidence type="ECO:0000313" key="10">
    <source>
        <dbReference type="EnsemblPlants" id="Bo1g158840.1"/>
    </source>
</evidence>
<evidence type="ECO:0000256" key="2">
    <source>
        <dbReference type="ARBA" id="ARBA00022491"/>
    </source>
</evidence>
<comment type="subcellular location">
    <subcellularLocation>
        <location evidence="1 7">Nucleus</location>
    </subcellularLocation>
</comment>
<dbReference type="OMA" id="MAMEHVI"/>
<feature type="compositionally biased region" description="Acidic residues" evidence="8">
    <location>
        <begin position="983"/>
        <end position="1002"/>
    </location>
</feature>